<dbReference type="AlphaFoldDB" id="A0A380T1K2"/>
<dbReference type="Proteomes" id="UP000255177">
    <property type="component" value="Unassembled WGS sequence"/>
</dbReference>
<name>A0A380T1K2_9PSED</name>
<sequence length="69" mass="8362">MRFGPYCSPPLTKFAKFRCCGKLKFRFEVINPRFLRQDRKLIIFTEIKRFLGFSQVLGKCSNWRMFSQF</sequence>
<protein>
    <submittedName>
        <fullName evidence="1">Uncharacterized protein</fullName>
    </submittedName>
</protein>
<dbReference type="EMBL" id="UIDD01000009">
    <property type="protein sequence ID" value="SUQ64107.1"/>
    <property type="molecule type" value="Genomic_DNA"/>
</dbReference>
<proteinExistence type="predicted"/>
<gene>
    <name evidence="1" type="ORF">CCOS864_03561</name>
</gene>
<accession>A0A380T1K2</accession>
<evidence type="ECO:0000313" key="1">
    <source>
        <dbReference type="EMBL" id="SUQ64107.1"/>
    </source>
</evidence>
<keyword evidence="2" id="KW-1185">Reference proteome</keyword>
<reference evidence="2" key="1">
    <citation type="submission" date="2018-07" db="EMBL/GenBank/DDBJ databases">
        <authorList>
            <person name="Blom J."/>
        </authorList>
    </citation>
    <scope>NUCLEOTIDE SEQUENCE [LARGE SCALE GENOMIC DNA]</scope>
    <source>
        <strain evidence="2">CCOS 864</strain>
    </source>
</reference>
<organism evidence="1 2">
    <name type="scientific">Pseudomonas wadenswilerensis</name>
    <dbReference type="NCBI Taxonomy" id="1785161"/>
    <lineage>
        <taxon>Bacteria</taxon>
        <taxon>Pseudomonadati</taxon>
        <taxon>Pseudomonadota</taxon>
        <taxon>Gammaproteobacteria</taxon>
        <taxon>Pseudomonadales</taxon>
        <taxon>Pseudomonadaceae</taxon>
        <taxon>Pseudomonas</taxon>
    </lineage>
</organism>
<evidence type="ECO:0000313" key="2">
    <source>
        <dbReference type="Proteomes" id="UP000255177"/>
    </source>
</evidence>